<dbReference type="Proteomes" id="UP001201812">
    <property type="component" value="Unassembled WGS sequence"/>
</dbReference>
<organism evidence="1 2">
    <name type="scientific">Ditylenchus destructor</name>
    <dbReference type="NCBI Taxonomy" id="166010"/>
    <lineage>
        <taxon>Eukaryota</taxon>
        <taxon>Metazoa</taxon>
        <taxon>Ecdysozoa</taxon>
        <taxon>Nematoda</taxon>
        <taxon>Chromadorea</taxon>
        <taxon>Rhabditida</taxon>
        <taxon>Tylenchina</taxon>
        <taxon>Tylenchomorpha</taxon>
        <taxon>Sphaerularioidea</taxon>
        <taxon>Anguinidae</taxon>
        <taxon>Anguininae</taxon>
        <taxon>Ditylenchus</taxon>
    </lineage>
</organism>
<dbReference type="AlphaFoldDB" id="A0AAD4N6I1"/>
<keyword evidence="2" id="KW-1185">Reference proteome</keyword>
<proteinExistence type="predicted"/>
<comment type="caution">
    <text evidence="1">The sequence shown here is derived from an EMBL/GenBank/DDBJ whole genome shotgun (WGS) entry which is preliminary data.</text>
</comment>
<evidence type="ECO:0000313" key="1">
    <source>
        <dbReference type="EMBL" id="KAI1720258.1"/>
    </source>
</evidence>
<protein>
    <recommendedName>
        <fullName evidence="3">Mitochondrial mRNA-processing protein COX24 C-terminal domain-containing protein</fullName>
    </recommendedName>
</protein>
<evidence type="ECO:0008006" key="3">
    <source>
        <dbReference type="Google" id="ProtNLM"/>
    </source>
</evidence>
<evidence type="ECO:0000313" key="2">
    <source>
        <dbReference type="Proteomes" id="UP001201812"/>
    </source>
</evidence>
<gene>
    <name evidence="1" type="ORF">DdX_05642</name>
</gene>
<sequence>MEKVNAIIWFQMLRALAFRLNSIGRRNASTSLYSGTLVKIPEFFYCTSQYLPQKYDTGLDVRLQTAFDALTIDQNGMDINNKMSHMQPKTARAINDSKGPISLPAFEKRPKLYSFPTPAKLKIEAPAYLPTLIEKMDPIPEKPPVEDPQIRIVPMEAHGALATRMKYVRKHKMKKHMRIKRWKKFENQYKIKQAKKKAKSEHLFRSRLWPLIQEIKDFNELEYVKDTIEKAKKDWNLLLAPSGRRRHPHWSRFCTLEEIFEHDLTDHIDKRYGFPSDEDREKIERKKAEYIKKYTIDNIPSEPLVKATASGNGDDEK</sequence>
<accession>A0AAD4N6I1</accession>
<dbReference type="EMBL" id="JAKKPZ010000006">
    <property type="protein sequence ID" value="KAI1720258.1"/>
    <property type="molecule type" value="Genomic_DNA"/>
</dbReference>
<reference evidence="1" key="1">
    <citation type="submission" date="2022-01" db="EMBL/GenBank/DDBJ databases">
        <title>Genome Sequence Resource for Two Populations of Ditylenchus destructor, the Migratory Endoparasitic Phytonematode.</title>
        <authorList>
            <person name="Zhang H."/>
            <person name="Lin R."/>
            <person name="Xie B."/>
        </authorList>
    </citation>
    <scope>NUCLEOTIDE SEQUENCE</scope>
    <source>
        <strain evidence="1">BazhouSP</strain>
    </source>
</reference>
<name>A0AAD4N6I1_9BILA</name>